<comment type="caution">
    <text evidence="5">The sequence shown here is derived from an EMBL/GenBank/DDBJ whole genome shotgun (WGS) entry which is preliminary data.</text>
</comment>
<dbReference type="PANTHER" id="PTHR20961">
    <property type="entry name" value="GLYCOSYLTRANSFERASE"/>
    <property type="match status" value="1"/>
</dbReference>
<evidence type="ECO:0000313" key="5">
    <source>
        <dbReference type="EMBL" id="NYH97028.1"/>
    </source>
</evidence>
<dbReference type="GO" id="GO:0016757">
    <property type="term" value="F:glycosyltransferase activity"/>
    <property type="evidence" value="ECO:0007669"/>
    <property type="project" value="UniProtKB-KW"/>
</dbReference>
<organism evidence="5 6">
    <name type="scientific">Novosphingobium marinum</name>
    <dbReference type="NCBI Taxonomy" id="1514948"/>
    <lineage>
        <taxon>Bacteria</taxon>
        <taxon>Pseudomonadati</taxon>
        <taxon>Pseudomonadota</taxon>
        <taxon>Alphaproteobacteria</taxon>
        <taxon>Sphingomonadales</taxon>
        <taxon>Sphingomonadaceae</taxon>
        <taxon>Novosphingobium</taxon>
    </lineage>
</organism>
<proteinExistence type="predicted"/>
<dbReference type="AlphaFoldDB" id="A0A7Y9Y138"/>
<evidence type="ECO:0000256" key="2">
    <source>
        <dbReference type="ARBA" id="ARBA00022679"/>
    </source>
</evidence>
<reference evidence="5 6" key="1">
    <citation type="submission" date="2020-07" db="EMBL/GenBank/DDBJ databases">
        <title>Genomic Encyclopedia of Type Strains, Phase IV (KMG-IV): sequencing the most valuable type-strain genomes for metagenomic binning, comparative biology and taxonomic classification.</title>
        <authorList>
            <person name="Goeker M."/>
        </authorList>
    </citation>
    <scope>NUCLEOTIDE SEQUENCE [LARGE SCALE GENOMIC DNA]</scope>
    <source>
        <strain evidence="5 6">DSM 29043</strain>
    </source>
</reference>
<evidence type="ECO:0000256" key="3">
    <source>
        <dbReference type="ARBA" id="ARBA00023180"/>
    </source>
</evidence>
<keyword evidence="3" id="KW-0325">Glycoprotein</keyword>
<dbReference type="EMBL" id="JACBZF010000011">
    <property type="protein sequence ID" value="NYH97028.1"/>
    <property type="molecule type" value="Genomic_DNA"/>
</dbReference>
<accession>A0A7Y9Y138</accession>
<feature type="domain" description="Glycosyltransferase 61 catalytic" evidence="4">
    <location>
        <begin position="98"/>
        <end position="260"/>
    </location>
</feature>
<keyword evidence="6" id="KW-1185">Reference proteome</keyword>
<protein>
    <recommendedName>
        <fullName evidence="4">Glycosyltransferase 61 catalytic domain-containing protein</fullName>
    </recommendedName>
</protein>
<evidence type="ECO:0000256" key="1">
    <source>
        <dbReference type="ARBA" id="ARBA00022676"/>
    </source>
</evidence>
<gene>
    <name evidence="5" type="ORF">FHS75_003389</name>
</gene>
<dbReference type="InterPro" id="IPR007657">
    <property type="entry name" value="Glycosyltransferase_61"/>
</dbReference>
<dbReference type="Pfam" id="PF04577">
    <property type="entry name" value="Glyco_transf_61"/>
    <property type="match status" value="1"/>
</dbReference>
<evidence type="ECO:0000259" key="4">
    <source>
        <dbReference type="Pfam" id="PF04577"/>
    </source>
</evidence>
<keyword evidence="1" id="KW-0328">Glycosyltransferase</keyword>
<dbReference type="RefSeq" id="WP_179408803.1">
    <property type="nucleotide sequence ID" value="NZ_JACBZF010000011.1"/>
</dbReference>
<dbReference type="Proteomes" id="UP000522081">
    <property type="component" value="Unassembled WGS sequence"/>
</dbReference>
<evidence type="ECO:0000313" key="6">
    <source>
        <dbReference type="Proteomes" id="UP000522081"/>
    </source>
</evidence>
<sequence>MQDLPDDAGWWGYSMRDVPSRPKGETFIATIPDATVVTCIDGEGEFYPAILTKDGKSLEMREIRFRNLHAEHMRSSPPVRRLAQATWVCERVYDNHSHWLSAHLPKLSLLTREGRSASILLPEKLTGTMQASLEMLGLDPADHQRFRPGEVLKVGTLTVVGTDRFRGELLRPVRERMTASAQGRGKGRRIYISRRKAKVRRLVNEDEVWPLFEAAGFQRYDMEDVSFVSQVEMMAEAEALAAPHGAGLTNMIFCPSGTHVFEMAWLGFPNPNFYALACAMGHRYGIVGTRPVGGGPENFRDMEVDADAVRHGLAEMCRSMDAA</sequence>
<dbReference type="InterPro" id="IPR049625">
    <property type="entry name" value="Glyco_transf_61_cat"/>
</dbReference>
<name>A0A7Y9Y138_9SPHN</name>
<keyword evidence="2" id="KW-0808">Transferase</keyword>